<evidence type="ECO:0000256" key="1">
    <source>
        <dbReference type="SAM" id="Coils"/>
    </source>
</evidence>
<proteinExistence type="predicted"/>
<dbReference type="eggNOG" id="ENOG5031GDN">
    <property type="taxonomic scope" value="Bacteria"/>
</dbReference>
<gene>
    <name evidence="2" type="ORF">HMPREF0179_00251</name>
</gene>
<sequence>MATPSITDLQSLVNRLTADNNRLRNLVKLYEATFAAMKPGKYYVCSDDGEVSSSYWRGGAAETFASELAADRTGATVVLVTRRYEADPAPREDFGVLPGVDYPATLTPAVGL</sequence>
<organism evidence="2 3">
    <name type="scientific">Bilophila wadsworthia (strain 3_1_6)</name>
    <dbReference type="NCBI Taxonomy" id="563192"/>
    <lineage>
        <taxon>Bacteria</taxon>
        <taxon>Pseudomonadati</taxon>
        <taxon>Thermodesulfobacteriota</taxon>
        <taxon>Desulfovibrionia</taxon>
        <taxon>Desulfovibrionales</taxon>
        <taxon>Desulfovibrionaceae</taxon>
        <taxon>Bilophila</taxon>
    </lineage>
</organism>
<reference evidence="2 3" key="2">
    <citation type="submission" date="2013-04" db="EMBL/GenBank/DDBJ databases">
        <title>The Genome Sequence of Bilophila wadsworthia 3_1_6.</title>
        <authorList>
            <consortium name="The Broad Institute Genomics Platform"/>
            <person name="Earl A."/>
            <person name="Ward D."/>
            <person name="Feldgarden M."/>
            <person name="Gevers D."/>
            <person name="Sibley C."/>
            <person name="Strauss J."/>
            <person name="Allen-Vercoe E."/>
            <person name="Walker B."/>
            <person name="Young S."/>
            <person name="Zeng Q."/>
            <person name="Gargeya S."/>
            <person name="Fitzgerald M."/>
            <person name="Haas B."/>
            <person name="Abouelleil A."/>
            <person name="Allen A.W."/>
            <person name="Alvarado L."/>
            <person name="Arachchi H.M."/>
            <person name="Berlin A.M."/>
            <person name="Chapman S.B."/>
            <person name="Gainer-Dewar J."/>
            <person name="Goldberg J."/>
            <person name="Griggs A."/>
            <person name="Gujja S."/>
            <person name="Hansen M."/>
            <person name="Howarth C."/>
            <person name="Imamovic A."/>
            <person name="Ireland A."/>
            <person name="Larimer J."/>
            <person name="McCowan C."/>
            <person name="Murphy C."/>
            <person name="Pearson M."/>
            <person name="Poon T.W."/>
            <person name="Priest M."/>
            <person name="Roberts A."/>
            <person name="Saif S."/>
            <person name="Shea T."/>
            <person name="Sisk P."/>
            <person name="Sykes S."/>
            <person name="Wortman J."/>
            <person name="Nusbaum C."/>
            <person name="Birren B."/>
        </authorList>
    </citation>
    <scope>NUCLEOTIDE SEQUENCE [LARGE SCALE GENOMIC DNA]</scope>
    <source>
        <strain evidence="2 3">3_1_6</strain>
    </source>
</reference>
<dbReference type="Proteomes" id="UP000006034">
    <property type="component" value="Unassembled WGS sequence"/>
</dbReference>
<dbReference type="EMBL" id="ADCP02000002">
    <property type="protein sequence ID" value="EFV45905.1"/>
    <property type="molecule type" value="Genomic_DNA"/>
</dbReference>
<name>E5Y242_BILW3</name>
<evidence type="ECO:0000313" key="3">
    <source>
        <dbReference type="Proteomes" id="UP000006034"/>
    </source>
</evidence>
<accession>E5Y242</accession>
<dbReference type="AlphaFoldDB" id="E5Y242"/>
<feature type="coiled-coil region" evidence="1">
    <location>
        <begin position="6"/>
        <end position="33"/>
    </location>
</feature>
<protein>
    <submittedName>
        <fullName evidence="2">Uncharacterized protein</fullName>
    </submittedName>
</protein>
<dbReference type="GeneID" id="78086960"/>
<dbReference type="HOGENOM" id="CLU_2141009_0_0_7"/>
<evidence type="ECO:0000313" key="2">
    <source>
        <dbReference type="EMBL" id="EFV45905.1"/>
    </source>
</evidence>
<dbReference type="RefSeq" id="WP_005024350.1">
    <property type="nucleotide sequence ID" value="NZ_KE150239.1"/>
</dbReference>
<keyword evidence="3" id="KW-1185">Reference proteome</keyword>
<keyword evidence="1" id="KW-0175">Coiled coil</keyword>
<reference evidence="2 3" key="1">
    <citation type="submission" date="2010-10" db="EMBL/GenBank/DDBJ databases">
        <authorList>
            <consortium name="The Broad Institute Genome Sequencing Platform"/>
            <person name="Ward D."/>
            <person name="Earl A."/>
            <person name="Feldgarden M."/>
            <person name="Young S.K."/>
            <person name="Gargeya S."/>
            <person name="Zeng Q."/>
            <person name="Alvarado L."/>
            <person name="Berlin A."/>
            <person name="Bochicchio J."/>
            <person name="Chapman S.B."/>
            <person name="Chen Z."/>
            <person name="Freedman E."/>
            <person name="Gellesch M."/>
            <person name="Goldberg J."/>
            <person name="Griggs A."/>
            <person name="Gujja S."/>
            <person name="Heilman E."/>
            <person name="Heiman D."/>
            <person name="Howarth C."/>
            <person name="Mehta T."/>
            <person name="Neiman D."/>
            <person name="Pearson M."/>
            <person name="Roberts A."/>
            <person name="Saif S."/>
            <person name="Shea T."/>
            <person name="Shenoy N."/>
            <person name="Sisk P."/>
            <person name="Stolte C."/>
            <person name="Sykes S."/>
            <person name="White J."/>
            <person name="Yandava C."/>
            <person name="Allen-Vercoe E."/>
            <person name="Sibley C."/>
            <person name="Ambrose C.E."/>
            <person name="Strauss J."/>
            <person name="Daigneault M."/>
            <person name="Haas B."/>
            <person name="Nusbaum C."/>
            <person name="Birren B."/>
        </authorList>
    </citation>
    <scope>NUCLEOTIDE SEQUENCE [LARGE SCALE GENOMIC DNA]</scope>
    <source>
        <strain evidence="2 3">3_1_6</strain>
    </source>
</reference>
<comment type="caution">
    <text evidence="2">The sequence shown here is derived from an EMBL/GenBank/DDBJ whole genome shotgun (WGS) entry which is preliminary data.</text>
</comment>
<dbReference type="STRING" id="563192.HMPREF0179_00251"/>